<sequence>MHENLRRHSSLPRLLRLPLALALLITTWAHPALATTTAGQTPATPTSNQVIILPGATSAEGIAAGPGTTFYAGDLFNGDIYRGDARRGTAERFIDVPDGRMAVGMVADLRHDLLFVAGGFTGQAYVYDLRSGATVATYQLASPEAGVVNDTALARDGVWFTDSLQAKLYFVPIGRKGALGPARTLDLTGPAADTSADFNLNGIQSAGRTLVVAHTGHGKLYTVDPATGASTPIAGVDVPNADGIVLSGNRLWAVNSLSQVSRFRLDPGLTSGVLEKTITSPLFDFPTTAALIDRHRLAVVNAHLTTIPPTSPTYEVIVVEP</sequence>
<evidence type="ECO:0000256" key="1">
    <source>
        <dbReference type="SAM" id="SignalP"/>
    </source>
</evidence>
<accession>A0A1M4DW88</accession>
<keyword evidence="1" id="KW-0732">Signal</keyword>
<dbReference type="AlphaFoldDB" id="A0A1M4DW88"/>
<reference evidence="2" key="1">
    <citation type="submission" date="2016-04" db="EMBL/GenBank/DDBJ databases">
        <authorList>
            <person name="Evans L.H."/>
            <person name="Alamgir A."/>
            <person name="Owens N."/>
            <person name="Weber N.D."/>
            <person name="Virtaneva K."/>
            <person name="Barbian K."/>
            <person name="Babar A."/>
            <person name="Rosenke K."/>
        </authorList>
    </citation>
    <scope>NUCLEOTIDE SEQUENCE</scope>
    <source>
        <strain evidence="2">Nono1</strain>
    </source>
</reference>
<dbReference type="InterPro" id="IPR011042">
    <property type="entry name" value="6-blade_b-propeller_TolB-like"/>
</dbReference>
<dbReference type="RefSeq" id="WP_225270245.1">
    <property type="nucleotide sequence ID" value="NZ_CP084058.1"/>
</dbReference>
<name>A0A1M4DW88_9ACTN</name>
<proteinExistence type="predicted"/>
<dbReference type="Gene3D" id="2.120.10.30">
    <property type="entry name" value="TolB, C-terminal domain"/>
    <property type="match status" value="1"/>
</dbReference>
<dbReference type="EMBL" id="LT559118">
    <property type="protein sequence ID" value="SBO90818.1"/>
    <property type="molecule type" value="Genomic_DNA"/>
</dbReference>
<feature type="chain" id="PRO_5009905254" description="Superoxide dismutase" evidence="1">
    <location>
        <begin position="35"/>
        <end position="321"/>
    </location>
</feature>
<protein>
    <recommendedName>
        <fullName evidence="3">Superoxide dismutase</fullName>
    </recommendedName>
</protein>
<gene>
    <name evidence="2" type="ORF">BN4615_P332</name>
</gene>
<evidence type="ECO:0008006" key="3">
    <source>
        <dbReference type="Google" id="ProtNLM"/>
    </source>
</evidence>
<feature type="signal peptide" evidence="1">
    <location>
        <begin position="1"/>
        <end position="34"/>
    </location>
</feature>
<organism evidence="2">
    <name type="scientific">Nonomuraea gerenzanensis</name>
    <dbReference type="NCBI Taxonomy" id="93944"/>
    <lineage>
        <taxon>Bacteria</taxon>
        <taxon>Bacillati</taxon>
        <taxon>Actinomycetota</taxon>
        <taxon>Actinomycetes</taxon>
        <taxon>Streptosporangiales</taxon>
        <taxon>Streptosporangiaceae</taxon>
        <taxon>Nonomuraea</taxon>
    </lineage>
</organism>
<dbReference type="SUPFAM" id="SSF63825">
    <property type="entry name" value="YWTD domain"/>
    <property type="match status" value="1"/>
</dbReference>
<evidence type="ECO:0000313" key="2">
    <source>
        <dbReference type="EMBL" id="SBO90818.1"/>
    </source>
</evidence>